<accession>A0ABX0QB13</accession>
<keyword evidence="1" id="KW-0472">Membrane</keyword>
<comment type="caution">
    <text evidence="2">The sequence shown here is derived from an EMBL/GenBank/DDBJ whole genome shotgun (WGS) entry which is preliminary data.</text>
</comment>
<evidence type="ECO:0008006" key="4">
    <source>
        <dbReference type="Google" id="ProtNLM"/>
    </source>
</evidence>
<keyword evidence="3" id="KW-1185">Reference proteome</keyword>
<feature type="transmembrane region" description="Helical" evidence="1">
    <location>
        <begin position="130"/>
        <end position="150"/>
    </location>
</feature>
<evidence type="ECO:0000313" key="3">
    <source>
        <dbReference type="Proteomes" id="UP000606008"/>
    </source>
</evidence>
<name>A0ABX0QB13_9BACT</name>
<feature type="transmembrane region" description="Helical" evidence="1">
    <location>
        <begin position="97"/>
        <end position="118"/>
    </location>
</feature>
<reference evidence="3" key="1">
    <citation type="submission" date="2019-09" db="EMBL/GenBank/DDBJ databases">
        <authorList>
            <person name="Jung D.-H."/>
        </authorList>
    </citation>
    <scope>NUCLEOTIDE SEQUENCE [LARGE SCALE GENOMIC DNA]</scope>
    <source>
        <strain evidence="3">JA-25</strain>
    </source>
</reference>
<organism evidence="2 3">
    <name type="scientific">Fibrivirga algicola</name>
    <dbReference type="NCBI Taxonomy" id="2950420"/>
    <lineage>
        <taxon>Bacteria</taxon>
        <taxon>Pseudomonadati</taxon>
        <taxon>Bacteroidota</taxon>
        <taxon>Cytophagia</taxon>
        <taxon>Cytophagales</taxon>
        <taxon>Spirosomataceae</taxon>
        <taxon>Fibrivirga</taxon>
    </lineage>
</organism>
<proteinExistence type="predicted"/>
<dbReference type="EMBL" id="WAEL01000001">
    <property type="protein sequence ID" value="NID09038.1"/>
    <property type="molecule type" value="Genomic_DNA"/>
</dbReference>
<keyword evidence="1" id="KW-0812">Transmembrane</keyword>
<sequence>MKWLSTLLVRFEHLDRGLNQWLVTNYRTLLRLFTGLAFLEFGIVKYLSGSGPLDELTEQVTYTITAGWLSSSTTTAITATLECVTGICFLSNRFLQLGIWILTVQLLSGMAPLLLFSSERLMGLSYAPSLVAQYLITEVILVAVGIFMAASWTKKQLVAETEPIRA</sequence>
<evidence type="ECO:0000256" key="1">
    <source>
        <dbReference type="SAM" id="Phobius"/>
    </source>
</evidence>
<keyword evidence="1" id="KW-1133">Transmembrane helix</keyword>
<protein>
    <recommendedName>
        <fullName evidence="4">DoxX family protein</fullName>
    </recommendedName>
</protein>
<gene>
    <name evidence="2" type="ORF">F7231_02545</name>
</gene>
<reference evidence="3" key="2">
    <citation type="submission" date="2023-07" db="EMBL/GenBank/DDBJ databases">
        <authorList>
            <person name="Jung D.-H."/>
        </authorList>
    </citation>
    <scope>NUCLEOTIDE SEQUENCE [LARGE SCALE GENOMIC DNA]</scope>
    <source>
        <strain evidence="3">JA-25</strain>
    </source>
</reference>
<dbReference type="Proteomes" id="UP000606008">
    <property type="component" value="Unassembled WGS sequence"/>
</dbReference>
<evidence type="ECO:0000313" key="2">
    <source>
        <dbReference type="EMBL" id="NID09038.1"/>
    </source>
</evidence>
<dbReference type="RefSeq" id="WP_085414846.1">
    <property type="nucleotide sequence ID" value="NZ_WAEL01000001.1"/>
</dbReference>